<reference evidence="2" key="1">
    <citation type="journal article" date="2019" name="Int. J. Syst. Evol. Microbiol.">
        <title>The Global Catalogue of Microorganisms (GCM) 10K type strain sequencing project: providing services to taxonomists for standard genome sequencing and annotation.</title>
        <authorList>
            <consortium name="The Broad Institute Genomics Platform"/>
            <consortium name="The Broad Institute Genome Sequencing Center for Infectious Disease"/>
            <person name="Wu L."/>
            <person name="Ma J."/>
        </authorList>
    </citation>
    <scope>NUCLEOTIDE SEQUENCE [LARGE SCALE GENOMIC DNA]</scope>
    <source>
        <strain evidence="2">JCM 17217</strain>
    </source>
</reference>
<gene>
    <name evidence="1" type="ORF">GCM10022407_33230</name>
</gene>
<sequence length="130" mass="14656">MDYKPNQKEIASVSALKPFERYQHTVKKVVDFEMAYTLTHADGTWALAAVEGNTLISIWPAAVYTELNAGGKWQGYVPHALSLDELVITHLESFEQNDFLINVFSVNGETGFVVNPDEFRAVLEEESKNY</sequence>
<dbReference type="InterPro" id="IPR021284">
    <property type="entry name" value="DUF2750"/>
</dbReference>
<keyword evidence="2" id="KW-1185">Reference proteome</keyword>
<organism evidence="1 2">
    <name type="scientific">Hymenobacter antarcticus</name>
    <dbReference type="NCBI Taxonomy" id="486270"/>
    <lineage>
        <taxon>Bacteria</taxon>
        <taxon>Pseudomonadati</taxon>
        <taxon>Bacteroidota</taxon>
        <taxon>Cytophagia</taxon>
        <taxon>Cytophagales</taxon>
        <taxon>Hymenobacteraceae</taxon>
        <taxon>Hymenobacter</taxon>
    </lineage>
</organism>
<evidence type="ECO:0000313" key="1">
    <source>
        <dbReference type="EMBL" id="GAA3985703.1"/>
    </source>
</evidence>
<dbReference type="RefSeq" id="WP_345126118.1">
    <property type="nucleotide sequence ID" value="NZ_BAABDI010000028.1"/>
</dbReference>
<dbReference type="Proteomes" id="UP001501556">
    <property type="component" value="Unassembled WGS sequence"/>
</dbReference>
<comment type="caution">
    <text evidence="1">The sequence shown here is derived from an EMBL/GenBank/DDBJ whole genome shotgun (WGS) entry which is preliminary data.</text>
</comment>
<dbReference type="EMBL" id="BAABDI010000028">
    <property type="protein sequence ID" value="GAA3985703.1"/>
    <property type="molecule type" value="Genomic_DNA"/>
</dbReference>
<dbReference type="Pfam" id="PF11042">
    <property type="entry name" value="DUF2750"/>
    <property type="match status" value="1"/>
</dbReference>
<evidence type="ECO:0000313" key="2">
    <source>
        <dbReference type="Proteomes" id="UP001501556"/>
    </source>
</evidence>
<name>A0ABP7QP24_9BACT</name>
<protein>
    <recommendedName>
        <fullName evidence="3">DUF2750 domain-containing protein</fullName>
    </recommendedName>
</protein>
<accession>A0ABP7QP24</accession>
<evidence type="ECO:0008006" key="3">
    <source>
        <dbReference type="Google" id="ProtNLM"/>
    </source>
</evidence>
<proteinExistence type="predicted"/>